<evidence type="ECO:0000259" key="3">
    <source>
        <dbReference type="PROSITE" id="PS51186"/>
    </source>
</evidence>
<dbReference type="GeneID" id="45694919"/>
<feature type="domain" description="N-acetyltransferase" evidence="3">
    <location>
        <begin position="4"/>
        <end position="144"/>
    </location>
</feature>
<dbReference type="EMBL" id="CP099583">
    <property type="protein sequence ID" value="USS43853.1"/>
    <property type="molecule type" value="Genomic_DNA"/>
</dbReference>
<dbReference type="PROSITE" id="PS51186">
    <property type="entry name" value="GNAT"/>
    <property type="match status" value="1"/>
</dbReference>
<dbReference type="PANTHER" id="PTHR43877:SF2">
    <property type="entry name" value="AMINOALKYLPHOSPHONATE N-ACETYLTRANSFERASE-RELATED"/>
    <property type="match status" value="1"/>
</dbReference>
<keyword evidence="2 5" id="KW-0012">Acyltransferase</keyword>
<evidence type="ECO:0000313" key="7">
    <source>
        <dbReference type="Proteomes" id="UP001056386"/>
    </source>
</evidence>
<protein>
    <submittedName>
        <fullName evidence="4">GNAT family N-acetyltransferase</fullName>
        <ecNumber evidence="5">2.3.1.-</ecNumber>
    </submittedName>
</protein>
<dbReference type="Proteomes" id="UP000594892">
    <property type="component" value="Chromosome 1"/>
</dbReference>
<dbReference type="Pfam" id="PF00583">
    <property type="entry name" value="Acetyltransf_1"/>
    <property type="match status" value="1"/>
</dbReference>
<dbReference type="CDD" id="cd04301">
    <property type="entry name" value="NAT_SF"/>
    <property type="match status" value="1"/>
</dbReference>
<dbReference type="AlphaFoldDB" id="A0AAP9XW19"/>
<organism evidence="4 6">
    <name type="scientific">Burkholderia glumae</name>
    <name type="common">Pseudomonas glumae</name>
    <dbReference type="NCBI Taxonomy" id="337"/>
    <lineage>
        <taxon>Bacteria</taxon>
        <taxon>Pseudomonadati</taxon>
        <taxon>Pseudomonadota</taxon>
        <taxon>Betaproteobacteria</taxon>
        <taxon>Burkholderiales</taxon>
        <taxon>Burkholderiaceae</taxon>
        <taxon>Burkholderia</taxon>
    </lineage>
</organism>
<dbReference type="InterPro" id="IPR050832">
    <property type="entry name" value="Bact_Acetyltransf"/>
</dbReference>
<reference evidence="4 6" key="1">
    <citation type="submission" date="2020-12" db="EMBL/GenBank/DDBJ databases">
        <title>FDA dAtabase for Regulatory Grade micrObial Sequences (FDA-ARGOS): Supporting development and validation of Infectious Disease Dx tests.</title>
        <authorList>
            <person name="Minogue T."/>
            <person name="Wolcott M."/>
            <person name="Wasieloski L."/>
            <person name="Aguilar W."/>
            <person name="Moore D."/>
            <person name="Jaissle J."/>
            <person name="Tallon L."/>
            <person name="Sadzewicz L."/>
            <person name="Zhao X."/>
            <person name="Boylan J."/>
            <person name="Ott S."/>
            <person name="Bowen H."/>
            <person name="Vavikolanu K."/>
            <person name="Mehta A."/>
            <person name="Aluvathingal J."/>
            <person name="Nadendla S."/>
            <person name="Yan Y."/>
            <person name="Sichtig H."/>
        </authorList>
    </citation>
    <scope>NUCLEOTIDE SEQUENCE [LARGE SCALE GENOMIC DNA]</scope>
    <source>
        <strain evidence="4 6">FDAARGOS_949</strain>
    </source>
</reference>
<dbReference type="EMBL" id="CP065600">
    <property type="protein sequence ID" value="QPQ90177.1"/>
    <property type="molecule type" value="Genomic_DNA"/>
</dbReference>
<evidence type="ECO:0000313" key="4">
    <source>
        <dbReference type="EMBL" id="QPQ90177.1"/>
    </source>
</evidence>
<keyword evidence="1 5" id="KW-0808">Transferase</keyword>
<evidence type="ECO:0000313" key="5">
    <source>
        <dbReference type="EMBL" id="USS43853.1"/>
    </source>
</evidence>
<keyword evidence="7" id="KW-1185">Reference proteome</keyword>
<reference evidence="5" key="2">
    <citation type="submission" date="2022-06" db="EMBL/GenBank/DDBJ databases">
        <title>Draft genome sequence of Burkholderia glumae strain GR20004 isolated from rice panicle showing bacterial panicle blight.</title>
        <authorList>
            <person name="Choi S.Y."/>
            <person name="Lee Y.H."/>
        </authorList>
    </citation>
    <scope>NUCLEOTIDE SEQUENCE</scope>
    <source>
        <strain evidence="5">GR20004</strain>
    </source>
</reference>
<dbReference type="RefSeq" id="WP_012733779.1">
    <property type="nucleotide sequence ID" value="NZ_CP021075.1"/>
</dbReference>
<dbReference type="Proteomes" id="UP001056386">
    <property type="component" value="Chromosome 2"/>
</dbReference>
<dbReference type="InterPro" id="IPR016181">
    <property type="entry name" value="Acyl_CoA_acyltransferase"/>
</dbReference>
<evidence type="ECO:0000256" key="2">
    <source>
        <dbReference type="ARBA" id="ARBA00023315"/>
    </source>
</evidence>
<dbReference type="InterPro" id="IPR000182">
    <property type="entry name" value="GNAT_dom"/>
</dbReference>
<gene>
    <name evidence="4" type="ORF">I6H06_11430</name>
    <name evidence="5" type="ORF">NFI99_05260</name>
</gene>
<evidence type="ECO:0000313" key="6">
    <source>
        <dbReference type="Proteomes" id="UP000594892"/>
    </source>
</evidence>
<sequence>MRSLQIRAANPADLPALRELFLHTRRETFVWQAAEAFALDDFDAQTRDELLLLAEDETGRLLGFVSVWEPTDFIHHLFVAAGHLRNGVGRALLNALPGWPGRRYQLKCLSRNHAALAFYRACGFSEAGSGSGPEGDYLLLESGGKVTP</sequence>
<evidence type="ECO:0000256" key="1">
    <source>
        <dbReference type="ARBA" id="ARBA00022679"/>
    </source>
</evidence>
<name>A0AAP9XW19_BURGL</name>
<dbReference type="Gene3D" id="3.40.630.30">
    <property type="match status" value="1"/>
</dbReference>
<dbReference type="SUPFAM" id="SSF55729">
    <property type="entry name" value="Acyl-CoA N-acyltransferases (Nat)"/>
    <property type="match status" value="1"/>
</dbReference>
<accession>A0AAP9XW19</accession>
<dbReference type="PANTHER" id="PTHR43877">
    <property type="entry name" value="AMINOALKYLPHOSPHONATE N-ACETYLTRANSFERASE-RELATED-RELATED"/>
    <property type="match status" value="1"/>
</dbReference>
<dbReference type="EC" id="2.3.1.-" evidence="5"/>
<proteinExistence type="predicted"/>
<dbReference type="GO" id="GO:0016747">
    <property type="term" value="F:acyltransferase activity, transferring groups other than amino-acyl groups"/>
    <property type="evidence" value="ECO:0007669"/>
    <property type="project" value="InterPro"/>
</dbReference>